<dbReference type="InterPro" id="IPR013126">
    <property type="entry name" value="Hsp_70_fam"/>
</dbReference>
<protein>
    <submittedName>
        <fullName evidence="3">Hsp70 protein-domain-containing protein</fullName>
    </submittedName>
</protein>
<dbReference type="Gene3D" id="3.30.420.40">
    <property type="match status" value="1"/>
</dbReference>
<dbReference type="GO" id="GO:0005524">
    <property type="term" value="F:ATP binding"/>
    <property type="evidence" value="ECO:0007669"/>
    <property type="project" value="UniProtKB-KW"/>
</dbReference>
<dbReference type="InterPro" id="IPR043129">
    <property type="entry name" value="ATPase_NBD"/>
</dbReference>
<keyword evidence="4" id="KW-1185">Reference proteome</keyword>
<dbReference type="EMBL" id="JAEFCI010005415">
    <property type="protein sequence ID" value="KAG5460308.1"/>
    <property type="molecule type" value="Genomic_DNA"/>
</dbReference>
<keyword evidence="1" id="KW-0547">Nucleotide-binding</keyword>
<name>A0A8H7ZWJ5_9FUNG</name>
<dbReference type="OrthoDB" id="2401965at2759"/>
<dbReference type="Pfam" id="PF00012">
    <property type="entry name" value="HSP70"/>
    <property type="match status" value="1"/>
</dbReference>
<organism evidence="3 4">
    <name type="scientific">Olpidium bornovanus</name>
    <dbReference type="NCBI Taxonomy" id="278681"/>
    <lineage>
        <taxon>Eukaryota</taxon>
        <taxon>Fungi</taxon>
        <taxon>Fungi incertae sedis</taxon>
        <taxon>Olpidiomycota</taxon>
        <taxon>Olpidiomycotina</taxon>
        <taxon>Olpidiomycetes</taxon>
        <taxon>Olpidiales</taxon>
        <taxon>Olpidiaceae</taxon>
        <taxon>Olpidium</taxon>
    </lineage>
</organism>
<evidence type="ECO:0000256" key="2">
    <source>
        <dbReference type="ARBA" id="ARBA00022840"/>
    </source>
</evidence>
<dbReference type="AlphaFoldDB" id="A0A8H7ZWJ5"/>
<comment type="caution">
    <text evidence="3">The sequence shown here is derived from an EMBL/GenBank/DDBJ whole genome shotgun (WGS) entry which is preliminary data.</text>
</comment>
<dbReference type="PANTHER" id="PTHR19375">
    <property type="entry name" value="HEAT SHOCK PROTEIN 70KDA"/>
    <property type="match status" value="1"/>
</dbReference>
<dbReference type="PRINTS" id="PR00301">
    <property type="entry name" value="HEATSHOCK70"/>
</dbReference>
<proteinExistence type="predicted"/>
<dbReference type="Proteomes" id="UP000673691">
    <property type="component" value="Unassembled WGS sequence"/>
</dbReference>
<dbReference type="SUPFAM" id="SSF53067">
    <property type="entry name" value="Actin-like ATPase domain"/>
    <property type="match status" value="1"/>
</dbReference>
<reference evidence="3 4" key="1">
    <citation type="journal article" name="Sci. Rep.">
        <title>Genome-scale phylogenetic analyses confirm Olpidium as the closest living zoosporic fungus to the non-flagellated, terrestrial fungi.</title>
        <authorList>
            <person name="Chang Y."/>
            <person name="Rochon D."/>
            <person name="Sekimoto S."/>
            <person name="Wang Y."/>
            <person name="Chovatia M."/>
            <person name="Sandor L."/>
            <person name="Salamov A."/>
            <person name="Grigoriev I.V."/>
            <person name="Stajich J.E."/>
            <person name="Spatafora J.W."/>
        </authorList>
    </citation>
    <scope>NUCLEOTIDE SEQUENCE [LARGE SCALE GENOMIC DNA]</scope>
    <source>
        <strain evidence="3">S191</strain>
    </source>
</reference>
<dbReference type="GO" id="GO:0140662">
    <property type="term" value="F:ATP-dependent protein folding chaperone"/>
    <property type="evidence" value="ECO:0007669"/>
    <property type="project" value="InterPro"/>
</dbReference>
<evidence type="ECO:0000256" key="1">
    <source>
        <dbReference type="ARBA" id="ARBA00022741"/>
    </source>
</evidence>
<evidence type="ECO:0000313" key="3">
    <source>
        <dbReference type="EMBL" id="KAG5460308.1"/>
    </source>
</evidence>
<gene>
    <name evidence="3" type="ORF">BJ554DRAFT_7660</name>
</gene>
<dbReference type="InterPro" id="IPR018181">
    <property type="entry name" value="Heat_shock_70_CS"/>
</dbReference>
<evidence type="ECO:0000313" key="4">
    <source>
        <dbReference type="Proteomes" id="UP000673691"/>
    </source>
</evidence>
<dbReference type="PROSITE" id="PS00297">
    <property type="entry name" value="HSP70_1"/>
    <property type="match status" value="1"/>
</dbReference>
<keyword evidence="2" id="KW-0067">ATP-binding</keyword>
<dbReference type="FunFam" id="3.30.30.30:FF:000003">
    <property type="entry name" value="Heat shock protein 9"/>
    <property type="match status" value="1"/>
</dbReference>
<accession>A0A8H7ZWJ5</accession>
<sequence>MTQCPWWPRGCLFCPGYSGVAAEGCGARGSSCKHAASTDVMLVLRGTRFKQAWSRRIFARFSSNQVRGPVIGIDLGTTNSCVAIMEGKNPRVIENSEGGRTTPSIVAFQTTGDVLIGQPAKRQAVMNPENTIFATKRLIGRKFGDAEIQKDIPSVPYKIVSHANGDAWVAAHAASYDTRIWVEALGKKYSPAQIGAYVVAKMKETAGTSERARANE</sequence>
<dbReference type="Gene3D" id="3.30.30.30">
    <property type="match status" value="1"/>
</dbReference>